<feature type="transmembrane region" description="Helical" evidence="8">
    <location>
        <begin position="31"/>
        <end position="49"/>
    </location>
</feature>
<name>A0A140NTS5_PROSM</name>
<feature type="transmembrane region" description="Helical" evidence="8">
    <location>
        <begin position="137"/>
        <end position="157"/>
    </location>
</feature>
<dbReference type="OrthoDB" id="6636366at2"/>
<comment type="subcellular location">
    <subcellularLocation>
        <location evidence="1">Cell membrane</location>
        <topology evidence="1">Multi-pass membrane protein</topology>
    </subcellularLocation>
</comment>
<reference evidence="10" key="2">
    <citation type="submission" date="2012-04" db="EMBL/GenBank/DDBJ databases">
        <title>Complete genome sequence of Providencia stuartii clinical isolate MRSN 2154.</title>
        <authorList>
            <person name="Clifford R.J."/>
            <person name="Hang J."/>
            <person name="Riley M.C."/>
            <person name="Onmus-Leone F."/>
            <person name="Kuschner R.A."/>
            <person name="Lesho E.P."/>
            <person name="Waterman P.E."/>
        </authorList>
    </citation>
    <scope>NUCLEOTIDE SEQUENCE [LARGE SCALE GENOMIC DNA]</scope>
    <source>
        <strain evidence="10">MRSN 2154</strain>
    </source>
</reference>
<dbReference type="HOGENOM" id="CLU_096400_1_0_6"/>
<evidence type="ECO:0000256" key="2">
    <source>
        <dbReference type="ARBA" id="ARBA00010068"/>
    </source>
</evidence>
<organism evidence="9 10">
    <name type="scientific">Providencia stuartii (strain MRSN 2154)</name>
    <dbReference type="NCBI Taxonomy" id="1157951"/>
    <lineage>
        <taxon>Bacteria</taxon>
        <taxon>Pseudomonadati</taxon>
        <taxon>Pseudomonadota</taxon>
        <taxon>Gammaproteobacteria</taxon>
        <taxon>Enterobacterales</taxon>
        <taxon>Morganellaceae</taxon>
        <taxon>Providencia</taxon>
    </lineage>
</organism>
<dbReference type="InterPro" id="IPR038523">
    <property type="entry name" value="AmiSUreI_transpt_sf"/>
</dbReference>
<proteinExistence type="inferred from homology"/>
<dbReference type="Pfam" id="PF02293">
    <property type="entry name" value="AmiS_UreI"/>
    <property type="match status" value="1"/>
</dbReference>
<accession>A0A140NTS5</accession>
<dbReference type="PATRIC" id="fig|1157951.4.peg.3556"/>
<dbReference type="Gene3D" id="1.25.40.600">
    <property type="match status" value="1"/>
</dbReference>
<evidence type="ECO:0000256" key="1">
    <source>
        <dbReference type="ARBA" id="ARBA00004651"/>
    </source>
</evidence>
<feature type="transmembrane region" description="Helical" evidence="8">
    <location>
        <begin position="55"/>
        <end position="73"/>
    </location>
</feature>
<evidence type="ECO:0000313" key="10">
    <source>
        <dbReference type="Proteomes" id="UP000005012"/>
    </source>
</evidence>
<feature type="transmembrane region" description="Helical" evidence="8">
    <location>
        <begin position="111"/>
        <end position="130"/>
    </location>
</feature>
<feature type="transmembrane region" description="Helical" evidence="8">
    <location>
        <begin position="6"/>
        <end position="24"/>
    </location>
</feature>
<dbReference type="KEGG" id="psi:S70_17710"/>
<keyword evidence="5 8" id="KW-0812">Transmembrane</keyword>
<dbReference type="EMBL" id="CP003488">
    <property type="protein sequence ID" value="AFH95352.1"/>
    <property type="molecule type" value="Genomic_DNA"/>
</dbReference>
<evidence type="ECO:0000256" key="7">
    <source>
        <dbReference type="ARBA" id="ARBA00023136"/>
    </source>
</evidence>
<evidence type="ECO:0000256" key="5">
    <source>
        <dbReference type="ARBA" id="ARBA00022692"/>
    </source>
</evidence>
<sequence>MNGLLLIFIGSVLIINGISIIKRYDNKETGIFNGIIGFFCLIGNIVLMVNAKENTAYLAIAQSMLFTFTYIFLSFIKIYSLSGKLFGWYCLFVFFNALFYAYYTSADARMIGLWLLWAILWFLFFCVFSLNKTIKYLGELTLVIGIVTCTLPGLMMVTNTW</sequence>
<keyword evidence="4" id="KW-1003">Cell membrane</keyword>
<evidence type="ECO:0000256" key="8">
    <source>
        <dbReference type="SAM" id="Phobius"/>
    </source>
</evidence>
<dbReference type="Proteomes" id="UP000005012">
    <property type="component" value="Chromosome"/>
</dbReference>
<evidence type="ECO:0000256" key="4">
    <source>
        <dbReference type="ARBA" id="ARBA00022475"/>
    </source>
</evidence>
<dbReference type="RefSeq" id="WP_014658004.1">
    <property type="nucleotide sequence ID" value="NC_017731.1"/>
</dbReference>
<comment type="similarity">
    <text evidence="2">Belongs to the AmiS/UreI family.</text>
</comment>
<feature type="transmembrane region" description="Helical" evidence="8">
    <location>
        <begin position="85"/>
        <end position="105"/>
    </location>
</feature>
<dbReference type="GO" id="GO:0005886">
    <property type="term" value="C:plasma membrane"/>
    <property type="evidence" value="ECO:0007669"/>
    <property type="project" value="UniProtKB-SubCell"/>
</dbReference>
<evidence type="ECO:0000313" key="9">
    <source>
        <dbReference type="EMBL" id="AFH95352.1"/>
    </source>
</evidence>
<keyword evidence="3" id="KW-0813">Transport</keyword>
<evidence type="ECO:0000256" key="3">
    <source>
        <dbReference type="ARBA" id="ARBA00022448"/>
    </source>
</evidence>
<gene>
    <name evidence="9" type="ordered locus">S70_17710</name>
</gene>
<dbReference type="InterPro" id="IPR003211">
    <property type="entry name" value="AmiSUreI_transpt"/>
</dbReference>
<protein>
    <submittedName>
        <fullName evidence="9">AmiS/UreI transporter</fullName>
    </submittedName>
</protein>
<keyword evidence="7 8" id="KW-0472">Membrane</keyword>
<dbReference type="CDD" id="cd13428">
    <property type="entry name" value="UreI_AmiS"/>
    <property type="match status" value="1"/>
</dbReference>
<dbReference type="AlphaFoldDB" id="A0A140NTS5"/>
<evidence type="ECO:0000256" key="6">
    <source>
        <dbReference type="ARBA" id="ARBA00022989"/>
    </source>
</evidence>
<keyword evidence="6 8" id="KW-1133">Transmembrane helix</keyword>
<reference evidence="9 10" key="1">
    <citation type="journal article" date="2012" name="J. Bacteriol.">
        <title>Complete Genome Sequence of Providencia stuartii Clinical Isolate MRSN 2154.</title>
        <authorList>
            <person name="Clifford R.J."/>
            <person name="Hang J."/>
            <person name="Riley M.C."/>
            <person name="Onmus-Leone F."/>
            <person name="Kuschner R.A."/>
            <person name="Lesho E.P."/>
            <person name="Waterman P.E."/>
        </authorList>
    </citation>
    <scope>NUCLEOTIDE SEQUENCE [LARGE SCALE GENOMIC DNA]</scope>
    <source>
        <strain evidence="9 10">MRSN 2154</strain>
    </source>
</reference>